<comment type="caution">
    <text evidence="1">The sequence shown here is derived from an EMBL/GenBank/DDBJ whole genome shotgun (WGS) entry which is preliminary data.</text>
</comment>
<gene>
    <name evidence="1" type="ORF">P5673_017280</name>
</gene>
<evidence type="ECO:0000313" key="2">
    <source>
        <dbReference type="Proteomes" id="UP001249851"/>
    </source>
</evidence>
<dbReference type="AlphaFoldDB" id="A0AAD9QG22"/>
<proteinExistence type="predicted"/>
<accession>A0AAD9QG22</accession>
<evidence type="ECO:0000313" key="1">
    <source>
        <dbReference type="EMBL" id="KAK2560286.1"/>
    </source>
</evidence>
<keyword evidence="2" id="KW-1185">Reference proteome</keyword>
<dbReference type="Proteomes" id="UP001249851">
    <property type="component" value="Unassembled WGS sequence"/>
</dbReference>
<reference evidence="1" key="2">
    <citation type="journal article" date="2023" name="Science">
        <title>Genomic signatures of disease resistance in endangered staghorn corals.</title>
        <authorList>
            <person name="Vollmer S.V."/>
            <person name="Selwyn J.D."/>
            <person name="Despard B.A."/>
            <person name="Roesel C.L."/>
        </authorList>
    </citation>
    <scope>NUCLEOTIDE SEQUENCE</scope>
    <source>
        <strain evidence="1">K2</strain>
    </source>
</reference>
<organism evidence="1 2">
    <name type="scientific">Acropora cervicornis</name>
    <name type="common">Staghorn coral</name>
    <dbReference type="NCBI Taxonomy" id="6130"/>
    <lineage>
        <taxon>Eukaryota</taxon>
        <taxon>Metazoa</taxon>
        <taxon>Cnidaria</taxon>
        <taxon>Anthozoa</taxon>
        <taxon>Hexacorallia</taxon>
        <taxon>Scleractinia</taxon>
        <taxon>Astrocoeniina</taxon>
        <taxon>Acroporidae</taxon>
        <taxon>Acropora</taxon>
    </lineage>
</organism>
<sequence length="94" mass="10140">MDVLQVTIPLTVPFKSGSLFVCITGIPRIEKSSVVPNLCKMRKEVGAHASENLPHDVVSLLKSIISTVQDVVTSIPVSKSFNTFGSVNVNQMLT</sequence>
<dbReference type="EMBL" id="JARQWQ010000037">
    <property type="protein sequence ID" value="KAK2560286.1"/>
    <property type="molecule type" value="Genomic_DNA"/>
</dbReference>
<name>A0AAD9QG22_ACRCE</name>
<reference evidence="1" key="1">
    <citation type="journal article" date="2023" name="G3 (Bethesda)">
        <title>Whole genome assembly and annotation of the endangered Caribbean coral Acropora cervicornis.</title>
        <authorList>
            <person name="Selwyn J.D."/>
            <person name="Vollmer S.V."/>
        </authorList>
    </citation>
    <scope>NUCLEOTIDE SEQUENCE</scope>
    <source>
        <strain evidence="1">K2</strain>
    </source>
</reference>
<protein>
    <submittedName>
        <fullName evidence="1">Uncharacterized protein</fullName>
    </submittedName>
</protein>